<dbReference type="GO" id="GO:0004601">
    <property type="term" value="F:peroxidase activity"/>
    <property type="evidence" value="ECO:0007669"/>
    <property type="project" value="UniProtKB-KW"/>
</dbReference>
<dbReference type="InterPro" id="IPR019791">
    <property type="entry name" value="Haem_peroxidase_animal"/>
</dbReference>
<evidence type="ECO:0000256" key="13">
    <source>
        <dbReference type="ARBA" id="ARBA00022723"/>
    </source>
</evidence>
<dbReference type="SUPFAM" id="SSF57196">
    <property type="entry name" value="EGF/Laminin"/>
    <property type="match status" value="1"/>
</dbReference>
<comment type="subunit">
    <text evidence="6">Homodimer.</text>
</comment>
<feature type="active site" description="Proton acceptor" evidence="26">
    <location>
        <position position="226"/>
    </location>
</feature>
<evidence type="ECO:0000256" key="7">
    <source>
        <dbReference type="ARBA" id="ARBA00012440"/>
    </source>
</evidence>
<comment type="similarity">
    <text evidence="5">Belongs to the prostaglandin G/H synthase family.</text>
</comment>
<dbReference type="Proteomes" id="UP001497623">
    <property type="component" value="Unassembled WGS sequence"/>
</dbReference>
<gene>
    <name evidence="31" type="ORF">MNOR_LOCUS3687</name>
</gene>
<dbReference type="PRINTS" id="PR00457">
    <property type="entry name" value="ANPEROXIDASE"/>
</dbReference>
<comment type="catalytic activity">
    <reaction evidence="25">
        <text>(9Z,12Z)-octadecadienoate + AH2 + O2 = (13R)-hydroxy-(9Z,11E)-octadecadienoate + A + H2O</text>
        <dbReference type="Rhea" id="RHEA:75455"/>
        <dbReference type="ChEBI" id="CHEBI:13193"/>
        <dbReference type="ChEBI" id="CHEBI:15377"/>
        <dbReference type="ChEBI" id="CHEBI:15379"/>
        <dbReference type="ChEBI" id="CHEBI:17499"/>
        <dbReference type="ChEBI" id="CHEBI:30245"/>
        <dbReference type="ChEBI" id="CHEBI:136655"/>
    </reaction>
    <physiologicalReaction direction="left-to-right" evidence="25">
        <dbReference type="Rhea" id="RHEA:75456"/>
    </physiologicalReaction>
</comment>
<evidence type="ECO:0000256" key="1">
    <source>
        <dbReference type="ARBA" id="ARBA00001970"/>
    </source>
</evidence>
<comment type="caution">
    <text evidence="31">The sequence shown here is derived from an EMBL/GenBank/DDBJ whole genome shotgun (WGS) entry which is preliminary data.</text>
</comment>
<name>A0AAV2PRJ9_MEGNR</name>
<dbReference type="InterPro" id="IPR037120">
    <property type="entry name" value="Haem_peroxidase_sf_animal"/>
</dbReference>
<dbReference type="EC" id="1.14.99.1" evidence="7"/>
<evidence type="ECO:0000313" key="31">
    <source>
        <dbReference type="EMBL" id="CAL4063866.1"/>
    </source>
</evidence>
<evidence type="ECO:0000256" key="24">
    <source>
        <dbReference type="ARBA" id="ARBA00036358"/>
    </source>
</evidence>
<evidence type="ECO:0000256" key="4">
    <source>
        <dbReference type="ARBA" id="ARBA00004702"/>
    </source>
</evidence>
<evidence type="ECO:0000259" key="30">
    <source>
        <dbReference type="PROSITE" id="PS50026"/>
    </source>
</evidence>
<evidence type="ECO:0000256" key="15">
    <source>
        <dbReference type="ARBA" id="ARBA00022832"/>
    </source>
</evidence>
<keyword evidence="29" id="KW-1133">Transmembrane helix</keyword>
<comment type="catalytic activity">
    <reaction evidence="22">
        <text>(9Z,12Z)-octadecadienoate + AH2 + O2 = (9S)-hydroxy-(10E,12Z)-octadecadienoate + A + H2O</text>
        <dbReference type="Rhea" id="RHEA:75459"/>
        <dbReference type="ChEBI" id="CHEBI:13193"/>
        <dbReference type="ChEBI" id="CHEBI:15377"/>
        <dbReference type="ChEBI" id="CHEBI:15379"/>
        <dbReference type="ChEBI" id="CHEBI:17499"/>
        <dbReference type="ChEBI" id="CHEBI:30245"/>
        <dbReference type="ChEBI" id="CHEBI:77852"/>
    </reaction>
    <physiologicalReaction direction="left-to-right" evidence="22">
        <dbReference type="Rhea" id="RHEA:75460"/>
    </physiologicalReaction>
</comment>
<keyword evidence="28" id="KW-0245">EGF-like domain</keyword>
<dbReference type="GO" id="GO:0006979">
    <property type="term" value="P:response to oxidative stress"/>
    <property type="evidence" value="ECO:0007669"/>
    <property type="project" value="InterPro"/>
</dbReference>
<evidence type="ECO:0000313" key="32">
    <source>
        <dbReference type="Proteomes" id="UP001497623"/>
    </source>
</evidence>
<keyword evidence="16" id="KW-0492">Microsome</keyword>
<evidence type="ECO:0000256" key="12">
    <source>
        <dbReference type="ARBA" id="ARBA00022617"/>
    </source>
</evidence>
<dbReference type="GO" id="GO:0016702">
    <property type="term" value="F:oxidoreductase activity, acting on single donors with incorporation of molecular oxygen, incorporation of two atoms of oxygen"/>
    <property type="evidence" value="ECO:0007669"/>
    <property type="project" value="TreeGrafter"/>
</dbReference>
<dbReference type="EMBL" id="CAXKWB010001286">
    <property type="protein sequence ID" value="CAL4063866.1"/>
    <property type="molecule type" value="Genomic_DNA"/>
</dbReference>
<dbReference type="GO" id="GO:0043005">
    <property type="term" value="C:neuron projection"/>
    <property type="evidence" value="ECO:0007669"/>
    <property type="project" value="TreeGrafter"/>
</dbReference>
<feature type="transmembrane region" description="Helical" evidence="29">
    <location>
        <begin position="12"/>
        <end position="30"/>
    </location>
</feature>
<evidence type="ECO:0000256" key="23">
    <source>
        <dbReference type="ARBA" id="ARBA00036313"/>
    </source>
</evidence>
<evidence type="ECO:0000256" key="14">
    <source>
        <dbReference type="ARBA" id="ARBA00022824"/>
    </source>
</evidence>
<keyword evidence="19 27" id="KW-0408">Iron</keyword>
<keyword evidence="10" id="KW-0575">Peroxidase</keyword>
<keyword evidence="21" id="KW-0275">Fatty acid biosynthesis</keyword>
<dbReference type="AlphaFoldDB" id="A0AAV2PRJ9"/>
<evidence type="ECO:0000256" key="27">
    <source>
        <dbReference type="PIRSR" id="PIRSR619791-2"/>
    </source>
</evidence>
<keyword evidence="15" id="KW-0276">Fatty acid metabolism</keyword>
<evidence type="ECO:0000256" key="9">
    <source>
        <dbReference type="ARBA" id="ARBA00022516"/>
    </source>
</evidence>
<evidence type="ECO:0000256" key="26">
    <source>
        <dbReference type="PIRSR" id="PIRSR619791-1"/>
    </source>
</evidence>
<sequence length="609" mass="69905">MQRQNSTDLRENKWFMVWGSIVMVLIVVFLKSNGETPEDLDVPDLSNLGYDPCCSWPCENNGWCMSLPGNNYTCDCAETGFIGKNCHIPANWKSWLATKIKPDAETLHNFLTSNGWLWAIVNNIKPLHNKIMAYVYLSRGDVVDTPVRFNGGSEYITLESYYNETYYARSLPPVPKHCPTVMGDKGPTDYPDMDVIIQKVFLRREFKPDPHNTNVLFTYWAQHFTHQFFRTDQSKSTPEFTKGNAGVDGSNIYGLTEEDRQHLRSGIDGKLKSQIINGEEFPPYLRDVPGYKMEYPPHIKIREEAKFALGHPFFALLPGLFAFATIWLREHNRVCDILKVENSHWDDSRLYETARIINVGQTIKITIEDYVQQLSQYKLNLSFEPELTHGTRFQYDNRIRAEFVQLYHWHPLIPDTIKIDDNTSYSIMDMAYNNKPILEHGIDKFVEAMVTNRAGALTNRNHPYPTVVVLRKTLEHSRTMRFQSINNYRRKFGMTPFTSFIDMTEDEQLAKDLEELYHDIEAVEFYVGLLAEKPGPSVTPLSMVSIGGPYSVKGLLANPICSPLWWKPSTFGGEVGFQIVKTSTISKLFCNNMAGKCEGLDLTFRIPDV</sequence>
<dbReference type="Gene3D" id="2.10.25.10">
    <property type="entry name" value="Laminin"/>
    <property type="match status" value="1"/>
</dbReference>
<keyword evidence="8" id="KW-0644">Prostaglandin metabolism</keyword>
<evidence type="ECO:0000256" key="10">
    <source>
        <dbReference type="ARBA" id="ARBA00022559"/>
    </source>
</evidence>
<evidence type="ECO:0000256" key="11">
    <source>
        <dbReference type="ARBA" id="ARBA00022585"/>
    </source>
</evidence>
<comment type="subcellular location">
    <subcellularLocation>
        <location evidence="3">Endoplasmic reticulum membrane</location>
    </subcellularLocation>
    <subcellularLocation>
        <location evidence="2">Microsome membrane</location>
    </subcellularLocation>
</comment>
<keyword evidence="29" id="KW-0472">Membrane</keyword>
<comment type="catalytic activity">
    <reaction evidence="24">
        <text>(9Z,12Z)-octadecadienoate + AH2 + O2 = (13S)-hydroxy-(9Z,11E)-octadecadienoate + A + H2O</text>
        <dbReference type="Rhea" id="RHEA:75451"/>
        <dbReference type="ChEBI" id="CHEBI:13193"/>
        <dbReference type="ChEBI" id="CHEBI:15377"/>
        <dbReference type="ChEBI" id="CHEBI:15379"/>
        <dbReference type="ChEBI" id="CHEBI:17499"/>
        <dbReference type="ChEBI" id="CHEBI:30245"/>
        <dbReference type="ChEBI" id="CHEBI:90850"/>
    </reaction>
    <physiologicalReaction direction="left-to-right" evidence="24">
        <dbReference type="Rhea" id="RHEA:75452"/>
    </physiologicalReaction>
</comment>
<evidence type="ECO:0000256" key="28">
    <source>
        <dbReference type="PROSITE-ProRule" id="PRU00076"/>
    </source>
</evidence>
<evidence type="ECO:0000256" key="20">
    <source>
        <dbReference type="ARBA" id="ARBA00023098"/>
    </source>
</evidence>
<dbReference type="Gene3D" id="1.10.640.10">
    <property type="entry name" value="Haem peroxidase domain superfamily, animal type"/>
    <property type="match status" value="1"/>
</dbReference>
<dbReference type="Pfam" id="PF03098">
    <property type="entry name" value="An_peroxidase"/>
    <property type="match status" value="1"/>
</dbReference>
<dbReference type="SUPFAM" id="SSF48113">
    <property type="entry name" value="Heme-dependent peroxidases"/>
    <property type="match status" value="1"/>
</dbReference>
<evidence type="ECO:0000256" key="2">
    <source>
        <dbReference type="ARBA" id="ARBA00004524"/>
    </source>
</evidence>
<evidence type="ECO:0000256" key="22">
    <source>
        <dbReference type="ARBA" id="ARBA00035976"/>
    </source>
</evidence>
<keyword evidence="18" id="KW-0560">Oxidoreductase</keyword>
<feature type="binding site" description="axial binding residue" evidence="27">
    <location>
        <position position="410"/>
    </location>
    <ligand>
        <name>heme b</name>
        <dbReference type="ChEBI" id="CHEBI:60344"/>
    </ligand>
    <ligandPart>
        <name>Fe</name>
        <dbReference type="ChEBI" id="CHEBI:18248"/>
    </ligandPart>
</feature>
<evidence type="ECO:0000256" key="3">
    <source>
        <dbReference type="ARBA" id="ARBA00004586"/>
    </source>
</evidence>
<evidence type="ECO:0000256" key="6">
    <source>
        <dbReference type="ARBA" id="ARBA00011738"/>
    </source>
</evidence>
<evidence type="ECO:0000256" key="8">
    <source>
        <dbReference type="ARBA" id="ARBA00022501"/>
    </source>
</evidence>
<organism evidence="31 32">
    <name type="scientific">Meganyctiphanes norvegica</name>
    <name type="common">Northern krill</name>
    <name type="synonym">Thysanopoda norvegica</name>
    <dbReference type="NCBI Taxonomy" id="48144"/>
    <lineage>
        <taxon>Eukaryota</taxon>
        <taxon>Metazoa</taxon>
        <taxon>Ecdysozoa</taxon>
        <taxon>Arthropoda</taxon>
        <taxon>Crustacea</taxon>
        <taxon>Multicrustacea</taxon>
        <taxon>Malacostraca</taxon>
        <taxon>Eumalacostraca</taxon>
        <taxon>Eucarida</taxon>
        <taxon>Euphausiacea</taxon>
        <taxon>Euphausiidae</taxon>
        <taxon>Meganyctiphanes</taxon>
    </lineage>
</organism>
<evidence type="ECO:0000256" key="21">
    <source>
        <dbReference type="ARBA" id="ARBA00023160"/>
    </source>
</evidence>
<accession>A0AAV2PRJ9</accession>
<dbReference type="CDD" id="cd09816">
    <property type="entry name" value="prostaglandin_endoperoxide_synthase"/>
    <property type="match status" value="1"/>
</dbReference>
<keyword evidence="29" id="KW-0812">Transmembrane</keyword>
<comment type="cofactor">
    <cofactor evidence="1">
        <name>heme b</name>
        <dbReference type="ChEBI" id="CHEBI:60344"/>
    </cofactor>
</comment>
<keyword evidence="12 27" id="KW-0349">Heme</keyword>
<keyword evidence="17" id="KW-0223">Dioxygenase</keyword>
<feature type="active site" description="For cyclooxygenase activity" evidence="26">
    <location>
        <position position="407"/>
    </location>
</feature>
<evidence type="ECO:0000256" key="16">
    <source>
        <dbReference type="ARBA" id="ARBA00022848"/>
    </source>
</evidence>
<dbReference type="InterPro" id="IPR000742">
    <property type="entry name" value="EGF"/>
</dbReference>
<keyword evidence="9" id="KW-0444">Lipid biosynthesis</keyword>
<dbReference type="PROSITE" id="PS50292">
    <property type="entry name" value="PEROXIDASE_3"/>
    <property type="match status" value="1"/>
</dbReference>
<comment type="catalytic activity">
    <reaction evidence="23">
        <text>(9Z,12Z)-octadecadienoate + AH2 + O2 = (9R)-hydroxy-(10E,12Z)-octadecadienoate + A + H2O</text>
        <dbReference type="Rhea" id="RHEA:75447"/>
        <dbReference type="ChEBI" id="CHEBI:13193"/>
        <dbReference type="ChEBI" id="CHEBI:15377"/>
        <dbReference type="ChEBI" id="CHEBI:15379"/>
        <dbReference type="ChEBI" id="CHEBI:17499"/>
        <dbReference type="ChEBI" id="CHEBI:30245"/>
        <dbReference type="ChEBI" id="CHEBI:77895"/>
    </reaction>
    <physiologicalReaction direction="left-to-right" evidence="23">
        <dbReference type="Rhea" id="RHEA:75448"/>
    </physiologicalReaction>
</comment>
<keyword evidence="32" id="KW-1185">Reference proteome</keyword>
<proteinExistence type="inferred from homology"/>
<keyword evidence="20" id="KW-0443">Lipid metabolism</keyword>
<keyword evidence="11" id="KW-0643">Prostaglandin biosynthesis</keyword>
<dbReference type="GO" id="GO:0020037">
    <property type="term" value="F:heme binding"/>
    <property type="evidence" value="ECO:0007669"/>
    <property type="project" value="InterPro"/>
</dbReference>
<dbReference type="GO" id="GO:0004666">
    <property type="term" value="F:prostaglandin-endoperoxide synthase activity"/>
    <property type="evidence" value="ECO:0007669"/>
    <property type="project" value="UniProtKB-EC"/>
</dbReference>
<feature type="domain" description="EGF-like" evidence="30">
    <location>
        <begin position="49"/>
        <end position="87"/>
    </location>
</feature>
<evidence type="ECO:0000256" key="29">
    <source>
        <dbReference type="SAM" id="Phobius"/>
    </source>
</evidence>
<dbReference type="InterPro" id="IPR010255">
    <property type="entry name" value="Haem_peroxidase_sf"/>
</dbReference>
<reference evidence="31 32" key="1">
    <citation type="submission" date="2024-05" db="EMBL/GenBank/DDBJ databases">
        <authorList>
            <person name="Wallberg A."/>
        </authorList>
    </citation>
    <scope>NUCLEOTIDE SEQUENCE [LARGE SCALE GENOMIC DNA]</scope>
</reference>
<evidence type="ECO:0000256" key="25">
    <source>
        <dbReference type="ARBA" id="ARBA00036409"/>
    </source>
</evidence>
<evidence type="ECO:0000256" key="18">
    <source>
        <dbReference type="ARBA" id="ARBA00023002"/>
    </source>
</evidence>
<dbReference type="PROSITE" id="PS50026">
    <property type="entry name" value="EGF_3"/>
    <property type="match status" value="1"/>
</dbReference>
<dbReference type="InterPro" id="IPR050783">
    <property type="entry name" value="Oxylipin_biosynth_metab"/>
</dbReference>
<protein>
    <recommendedName>
        <fullName evidence="7">prostaglandin-endoperoxide synthase</fullName>
        <ecNumber evidence="7">1.14.99.1</ecNumber>
    </recommendedName>
</protein>
<keyword evidence="13 27" id="KW-0479">Metal-binding</keyword>
<evidence type="ECO:0000256" key="5">
    <source>
        <dbReference type="ARBA" id="ARBA00008928"/>
    </source>
</evidence>
<comment type="pathway">
    <text evidence="4">Lipid metabolism; prostaglandin biosynthesis.</text>
</comment>
<comment type="caution">
    <text evidence="28">Lacks conserved residue(s) required for the propagation of feature annotation.</text>
</comment>
<dbReference type="GO" id="GO:0019371">
    <property type="term" value="P:cyclooxygenase pathway"/>
    <property type="evidence" value="ECO:0007669"/>
    <property type="project" value="TreeGrafter"/>
</dbReference>
<keyword evidence="14" id="KW-0256">Endoplasmic reticulum</keyword>
<dbReference type="GO" id="GO:0046872">
    <property type="term" value="F:metal ion binding"/>
    <property type="evidence" value="ECO:0007669"/>
    <property type="project" value="UniProtKB-KW"/>
</dbReference>
<dbReference type="GO" id="GO:0005789">
    <property type="term" value="C:endoplasmic reticulum membrane"/>
    <property type="evidence" value="ECO:0007669"/>
    <property type="project" value="UniProtKB-SubCell"/>
</dbReference>
<dbReference type="PANTHER" id="PTHR11903:SF39">
    <property type="entry name" value="PROSTAGLANDIN G_H SYNTHASE 2-LIKE"/>
    <property type="match status" value="1"/>
</dbReference>
<evidence type="ECO:0000256" key="19">
    <source>
        <dbReference type="ARBA" id="ARBA00023004"/>
    </source>
</evidence>
<dbReference type="PANTHER" id="PTHR11903">
    <property type="entry name" value="PROSTAGLANDIN G/H SYNTHASE"/>
    <property type="match status" value="1"/>
</dbReference>
<evidence type="ECO:0000256" key="17">
    <source>
        <dbReference type="ARBA" id="ARBA00022964"/>
    </source>
</evidence>